<dbReference type="Pfam" id="PF07690">
    <property type="entry name" value="MFS_1"/>
    <property type="match status" value="1"/>
</dbReference>
<feature type="transmembrane region" description="Helical" evidence="7">
    <location>
        <begin position="74"/>
        <end position="92"/>
    </location>
</feature>
<feature type="transmembrane region" description="Helical" evidence="7">
    <location>
        <begin position="264"/>
        <end position="287"/>
    </location>
</feature>
<feature type="transmembrane region" description="Helical" evidence="7">
    <location>
        <begin position="104"/>
        <end position="121"/>
    </location>
</feature>
<dbReference type="PANTHER" id="PTHR42718">
    <property type="entry name" value="MAJOR FACILITATOR SUPERFAMILY MULTIDRUG TRANSPORTER MFSC"/>
    <property type="match status" value="1"/>
</dbReference>
<dbReference type="InterPro" id="IPR036259">
    <property type="entry name" value="MFS_trans_sf"/>
</dbReference>
<keyword evidence="5 7" id="KW-1133">Transmembrane helix</keyword>
<dbReference type="GO" id="GO:0022857">
    <property type="term" value="F:transmembrane transporter activity"/>
    <property type="evidence" value="ECO:0007669"/>
    <property type="project" value="InterPro"/>
</dbReference>
<proteinExistence type="predicted"/>
<dbReference type="PATRIC" id="fig|1423786.4.peg.192"/>
<organism evidence="9 10">
    <name type="scientific">Lentilactobacillus parafarraginis DSM 18390 = JCM 14109</name>
    <dbReference type="NCBI Taxonomy" id="1423786"/>
    <lineage>
        <taxon>Bacteria</taxon>
        <taxon>Bacillati</taxon>
        <taxon>Bacillota</taxon>
        <taxon>Bacilli</taxon>
        <taxon>Lactobacillales</taxon>
        <taxon>Lactobacillaceae</taxon>
        <taxon>Lentilactobacillus</taxon>
    </lineage>
</organism>
<protein>
    <submittedName>
        <fullName evidence="9">Transporter, major facilitator family protein</fullName>
    </submittedName>
</protein>
<feature type="transmembrane region" description="Helical" evidence="7">
    <location>
        <begin position="299"/>
        <end position="320"/>
    </location>
</feature>
<feature type="transmembrane region" description="Helical" evidence="7">
    <location>
        <begin position="133"/>
        <end position="158"/>
    </location>
</feature>
<gene>
    <name evidence="9" type="ORF">FD47_GL000193</name>
</gene>
<name>A0A0R1YJV0_9LACO</name>
<evidence type="ECO:0000313" key="10">
    <source>
        <dbReference type="Proteomes" id="UP000051010"/>
    </source>
</evidence>
<dbReference type="RefSeq" id="WP_054736526.1">
    <property type="nucleotide sequence ID" value="NZ_AZFZ01000101.1"/>
</dbReference>
<evidence type="ECO:0000313" key="9">
    <source>
        <dbReference type="EMBL" id="KRM39468.1"/>
    </source>
</evidence>
<dbReference type="AlphaFoldDB" id="A0A0R1YJV0"/>
<feature type="transmembrane region" description="Helical" evidence="7">
    <location>
        <begin position="39"/>
        <end position="62"/>
    </location>
</feature>
<feature type="transmembrane region" description="Helical" evidence="7">
    <location>
        <begin position="394"/>
        <end position="413"/>
    </location>
</feature>
<keyword evidence="3" id="KW-1003">Cell membrane</keyword>
<dbReference type="Gene3D" id="1.20.1720.10">
    <property type="entry name" value="Multidrug resistance protein D"/>
    <property type="match status" value="1"/>
</dbReference>
<feature type="transmembrane region" description="Helical" evidence="7">
    <location>
        <begin position="358"/>
        <end position="382"/>
    </location>
</feature>
<dbReference type="PRINTS" id="PR01036">
    <property type="entry name" value="TCRTETB"/>
</dbReference>
<comment type="subcellular location">
    <subcellularLocation>
        <location evidence="1">Cell membrane</location>
        <topology evidence="1">Multi-pass membrane protein</topology>
    </subcellularLocation>
</comment>
<dbReference type="CDD" id="cd17321">
    <property type="entry name" value="MFS_MMR_MDR_like"/>
    <property type="match status" value="1"/>
</dbReference>
<dbReference type="Proteomes" id="UP000051010">
    <property type="component" value="Unassembled WGS sequence"/>
</dbReference>
<dbReference type="PROSITE" id="PS50850">
    <property type="entry name" value="MFS"/>
    <property type="match status" value="1"/>
</dbReference>
<dbReference type="EMBL" id="AZFZ01000101">
    <property type="protein sequence ID" value="KRM39468.1"/>
    <property type="molecule type" value="Genomic_DNA"/>
</dbReference>
<feature type="transmembrane region" description="Helical" evidence="7">
    <location>
        <begin position="196"/>
        <end position="214"/>
    </location>
</feature>
<dbReference type="InterPro" id="IPR011701">
    <property type="entry name" value="MFS"/>
</dbReference>
<dbReference type="InterPro" id="IPR020846">
    <property type="entry name" value="MFS_dom"/>
</dbReference>
<keyword evidence="2" id="KW-0813">Transport</keyword>
<feature type="transmembrane region" description="Helical" evidence="7">
    <location>
        <begin position="164"/>
        <end position="184"/>
    </location>
</feature>
<comment type="caution">
    <text evidence="9">The sequence shown here is derived from an EMBL/GenBank/DDBJ whole genome shotgun (WGS) entry which is preliminary data.</text>
</comment>
<feature type="transmembrane region" description="Helical" evidence="7">
    <location>
        <begin position="327"/>
        <end position="346"/>
    </location>
</feature>
<evidence type="ECO:0000256" key="7">
    <source>
        <dbReference type="SAM" id="Phobius"/>
    </source>
</evidence>
<evidence type="ECO:0000256" key="1">
    <source>
        <dbReference type="ARBA" id="ARBA00004651"/>
    </source>
</evidence>
<evidence type="ECO:0000256" key="6">
    <source>
        <dbReference type="ARBA" id="ARBA00023136"/>
    </source>
</evidence>
<keyword evidence="4 7" id="KW-0812">Transmembrane</keyword>
<evidence type="ECO:0000259" key="8">
    <source>
        <dbReference type="PROSITE" id="PS50850"/>
    </source>
</evidence>
<evidence type="ECO:0000256" key="2">
    <source>
        <dbReference type="ARBA" id="ARBA00022448"/>
    </source>
</evidence>
<feature type="transmembrane region" description="Helical" evidence="7">
    <location>
        <begin position="7"/>
        <end position="33"/>
    </location>
</feature>
<reference evidence="9 10" key="1">
    <citation type="journal article" date="2015" name="Genome Announc.">
        <title>Expanding the biotechnology potential of lactobacilli through comparative genomics of 213 strains and associated genera.</title>
        <authorList>
            <person name="Sun Z."/>
            <person name="Harris H.M."/>
            <person name="McCann A."/>
            <person name="Guo C."/>
            <person name="Argimon S."/>
            <person name="Zhang W."/>
            <person name="Yang X."/>
            <person name="Jeffery I.B."/>
            <person name="Cooney J.C."/>
            <person name="Kagawa T.F."/>
            <person name="Liu W."/>
            <person name="Song Y."/>
            <person name="Salvetti E."/>
            <person name="Wrobel A."/>
            <person name="Rasinkangas P."/>
            <person name="Parkhill J."/>
            <person name="Rea M.C."/>
            <person name="O'Sullivan O."/>
            <person name="Ritari J."/>
            <person name="Douillard F.P."/>
            <person name="Paul Ross R."/>
            <person name="Yang R."/>
            <person name="Briner A.E."/>
            <person name="Felis G.E."/>
            <person name="de Vos W.M."/>
            <person name="Barrangou R."/>
            <person name="Klaenhammer T.R."/>
            <person name="Caufield P.W."/>
            <person name="Cui Y."/>
            <person name="Zhang H."/>
            <person name="O'Toole P.W."/>
        </authorList>
    </citation>
    <scope>NUCLEOTIDE SEQUENCE [LARGE SCALE GENOMIC DNA]</scope>
    <source>
        <strain evidence="9 10">DSM 18390</strain>
    </source>
</reference>
<feature type="domain" description="Major facilitator superfamily (MFS) profile" evidence="8">
    <location>
        <begin position="8"/>
        <end position="445"/>
    </location>
</feature>
<evidence type="ECO:0000256" key="5">
    <source>
        <dbReference type="ARBA" id="ARBA00022989"/>
    </source>
</evidence>
<dbReference type="SUPFAM" id="SSF103473">
    <property type="entry name" value="MFS general substrate transporter"/>
    <property type="match status" value="1"/>
</dbReference>
<sequence length="569" mass="61175">MLLKQKLIIFAMMIGIFLCMLDTTVMNIALPAIQSGLNINLSTLSWTLNVYTITFAVFTIPFGRIADIMGRNKLYLIGLLLFSLGSILSGSAPGAGLLISGRGIQSLGAAIIFPASMTIGISATSMASRVKTLAALGVTQGFATAFGPTIGGIVTQFWSWRAVFFINLPFVMIVIILCLFLLPLRNEPQMAAKIDIGGMLLSMTMLFCLTLALIKGNDWHWNSPIIIGLFGIVASSLVGFIIIERRTPDPMVPLTLFKNRQFSGATIAVVLTGIFLTAILVIMPTFFTKILGKTELTAAFMITPASLMIFFVSPIGGTLLEKVGPRVLIFTGFAQIIGGYALLSIINPANYLKTAISLVLVGGGFGLIAGPVVVLGAANFTGKLLSASQSVLGVFRQIGTLLAVAIFVSALSANLTAARHQSTIEANARIAAAQTLTPKAKRDFRNTADQVITTSGTHQIGAPQNAAIPRTETLKLIQTNYQQTIDRLPRGSHLPKDQRQLIHAKVTQAVTHQVRSQNLVISAVSHQIKTTTKKNMTSAFMKLYQVALPFTIIAALASFLFDRKQTYLK</sequence>
<dbReference type="PANTHER" id="PTHR42718:SF46">
    <property type="entry name" value="BLR6921 PROTEIN"/>
    <property type="match status" value="1"/>
</dbReference>
<dbReference type="Gene3D" id="1.20.1250.20">
    <property type="entry name" value="MFS general substrate transporter like domains"/>
    <property type="match status" value="1"/>
</dbReference>
<feature type="transmembrane region" description="Helical" evidence="7">
    <location>
        <begin position="543"/>
        <end position="561"/>
    </location>
</feature>
<evidence type="ECO:0000256" key="3">
    <source>
        <dbReference type="ARBA" id="ARBA00022475"/>
    </source>
</evidence>
<accession>A0A0R1YJV0</accession>
<keyword evidence="6 7" id="KW-0472">Membrane</keyword>
<dbReference type="GO" id="GO:0005886">
    <property type="term" value="C:plasma membrane"/>
    <property type="evidence" value="ECO:0007669"/>
    <property type="project" value="UniProtKB-SubCell"/>
</dbReference>
<feature type="transmembrane region" description="Helical" evidence="7">
    <location>
        <begin position="220"/>
        <end position="243"/>
    </location>
</feature>
<evidence type="ECO:0000256" key="4">
    <source>
        <dbReference type="ARBA" id="ARBA00022692"/>
    </source>
</evidence>